<reference evidence="11 12" key="1">
    <citation type="submission" date="2018-11" db="EMBL/GenBank/DDBJ databases">
        <authorList>
            <consortium name="Pathogen Informatics"/>
        </authorList>
    </citation>
    <scope>NUCLEOTIDE SEQUENCE [LARGE SCALE GENOMIC DNA]</scope>
    <source>
        <strain>Denwood</strain>
        <strain evidence="12">Zambia</strain>
    </source>
</reference>
<keyword evidence="2" id="KW-0813">Transport</keyword>
<evidence type="ECO:0000256" key="5">
    <source>
        <dbReference type="ARBA" id="ARBA00023065"/>
    </source>
</evidence>
<keyword evidence="8" id="KW-0325">Glycoprotein</keyword>
<organism evidence="11 12">
    <name type="scientific">Schistosoma mattheei</name>
    <dbReference type="NCBI Taxonomy" id="31246"/>
    <lineage>
        <taxon>Eukaryota</taxon>
        <taxon>Metazoa</taxon>
        <taxon>Spiralia</taxon>
        <taxon>Lophotrochozoa</taxon>
        <taxon>Platyhelminthes</taxon>
        <taxon>Trematoda</taxon>
        <taxon>Digenea</taxon>
        <taxon>Strigeidida</taxon>
        <taxon>Schistosomatoidea</taxon>
        <taxon>Schistosomatidae</taxon>
        <taxon>Schistosoma</taxon>
    </lineage>
</organism>
<keyword evidence="12" id="KW-1185">Reference proteome</keyword>
<dbReference type="FunFam" id="3.40.190.10:FF:000010">
    <property type="entry name" value="glutamate receptor ionotropic, NMDA 1 isoform X1"/>
    <property type="match status" value="1"/>
</dbReference>
<dbReference type="Proteomes" id="UP000269396">
    <property type="component" value="Unassembled WGS sequence"/>
</dbReference>
<evidence type="ECO:0000256" key="9">
    <source>
        <dbReference type="ARBA" id="ARBA00023286"/>
    </source>
</evidence>
<evidence type="ECO:0000313" key="12">
    <source>
        <dbReference type="Proteomes" id="UP000269396"/>
    </source>
</evidence>
<proteinExistence type="predicted"/>
<sequence length="129" mass="15041">MLRNPQKDFLFATIRGSPVEMYFKRQVEFATMYRVMEANNYDSVEEAIQAIKSGSLKAFIWDSARLNYEVSIDCELITAGEVFGRNSYGLVMKKNNPWLYELSQAVLNFHESKLFILSALWKRSFNFTD</sequence>
<keyword evidence="3" id="KW-0812">Transmembrane</keyword>
<dbReference type="EMBL" id="UZAL01005783">
    <property type="protein sequence ID" value="VDO94236.1"/>
    <property type="molecule type" value="Genomic_DNA"/>
</dbReference>
<protein>
    <submittedName>
        <fullName evidence="11">Uncharacterized protein</fullName>
    </submittedName>
</protein>
<accession>A0A183NMH5</accession>
<comment type="subcellular location">
    <subcellularLocation>
        <location evidence="1">Membrane</location>
        <topology evidence="1">Multi-pass membrane protein</topology>
    </subcellularLocation>
</comment>
<dbReference type="InterPro" id="IPR001320">
    <property type="entry name" value="Iontro_rcpt_C"/>
</dbReference>
<keyword evidence="9" id="KW-1071">Ligand-gated ion channel</keyword>
<keyword evidence="5" id="KW-0406">Ion transport</keyword>
<dbReference type="SUPFAM" id="SSF53850">
    <property type="entry name" value="Periplasmic binding protein-like II"/>
    <property type="match status" value="1"/>
</dbReference>
<keyword evidence="7" id="KW-0675">Receptor</keyword>
<evidence type="ECO:0000256" key="8">
    <source>
        <dbReference type="ARBA" id="ARBA00023180"/>
    </source>
</evidence>
<evidence type="ECO:0000256" key="1">
    <source>
        <dbReference type="ARBA" id="ARBA00004141"/>
    </source>
</evidence>
<dbReference type="Gene3D" id="3.40.190.10">
    <property type="entry name" value="Periplasmic binding protein-like II"/>
    <property type="match status" value="1"/>
</dbReference>
<dbReference type="InterPro" id="IPR015683">
    <property type="entry name" value="Ionotropic_Glu_rcpt"/>
</dbReference>
<gene>
    <name evidence="11" type="ORF">SMTD_LOCUS3310</name>
</gene>
<keyword evidence="4" id="KW-1133">Transmembrane helix</keyword>
<name>A0A183NMH5_9TREM</name>
<evidence type="ECO:0000313" key="11">
    <source>
        <dbReference type="EMBL" id="VDO94236.1"/>
    </source>
</evidence>
<dbReference type="PANTHER" id="PTHR18966">
    <property type="entry name" value="IONOTROPIC GLUTAMATE RECEPTOR"/>
    <property type="match status" value="1"/>
</dbReference>
<evidence type="ECO:0000256" key="10">
    <source>
        <dbReference type="ARBA" id="ARBA00023303"/>
    </source>
</evidence>
<dbReference type="GO" id="GO:0015276">
    <property type="term" value="F:ligand-gated monoatomic ion channel activity"/>
    <property type="evidence" value="ECO:0007669"/>
    <property type="project" value="InterPro"/>
</dbReference>
<keyword evidence="6" id="KW-0472">Membrane</keyword>
<dbReference type="SMART" id="SM00079">
    <property type="entry name" value="PBPe"/>
    <property type="match status" value="1"/>
</dbReference>
<dbReference type="GO" id="GO:0016020">
    <property type="term" value="C:membrane"/>
    <property type="evidence" value="ECO:0007669"/>
    <property type="project" value="UniProtKB-SubCell"/>
</dbReference>
<dbReference type="AlphaFoldDB" id="A0A183NMH5"/>
<evidence type="ECO:0000256" key="3">
    <source>
        <dbReference type="ARBA" id="ARBA00022692"/>
    </source>
</evidence>
<dbReference type="STRING" id="31246.A0A183NMH5"/>
<evidence type="ECO:0000256" key="7">
    <source>
        <dbReference type="ARBA" id="ARBA00023170"/>
    </source>
</evidence>
<evidence type="ECO:0000256" key="2">
    <source>
        <dbReference type="ARBA" id="ARBA00022448"/>
    </source>
</evidence>
<evidence type="ECO:0000256" key="6">
    <source>
        <dbReference type="ARBA" id="ARBA00023136"/>
    </source>
</evidence>
<evidence type="ECO:0000256" key="4">
    <source>
        <dbReference type="ARBA" id="ARBA00022989"/>
    </source>
</evidence>
<keyword evidence="10" id="KW-0407">Ion channel</keyword>